<dbReference type="PANTHER" id="PTHR47331:SF1">
    <property type="entry name" value="GAG-LIKE PROTEIN"/>
    <property type="match status" value="1"/>
</dbReference>
<reference evidence="1 2" key="1">
    <citation type="submission" date="2024-05" db="EMBL/GenBank/DDBJ databases">
        <title>Genome sequencing and assembly of Indian major carp, Cirrhinus mrigala (Hamilton, 1822).</title>
        <authorList>
            <person name="Mohindra V."/>
            <person name="Chowdhury L.M."/>
            <person name="Lal K."/>
            <person name="Jena J.K."/>
        </authorList>
    </citation>
    <scope>NUCLEOTIDE SEQUENCE [LARGE SCALE GENOMIC DNA]</scope>
    <source>
        <strain evidence="1">CM1030</strain>
        <tissue evidence="1">Blood</tissue>
    </source>
</reference>
<dbReference type="Proteomes" id="UP001529510">
    <property type="component" value="Unassembled WGS sequence"/>
</dbReference>
<keyword evidence="2" id="KW-1185">Reference proteome</keyword>
<evidence type="ECO:0008006" key="3">
    <source>
        <dbReference type="Google" id="ProtNLM"/>
    </source>
</evidence>
<evidence type="ECO:0000313" key="2">
    <source>
        <dbReference type="Proteomes" id="UP001529510"/>
    </source>
</evidence>
<gene>
    <name evidence="1" type="ORF">M9458_054165</name>
</gene>
<dbReference type="SUPFAM" id="SSF56672">
    <property type="entry name" value="DNA/RNA polymerases"/>
    <property type="match status" value="1"/>
</dbReference>
<dbReference type="InterPro" id="IPR043502">
    <property type="entry name" value="DNA/RNA_pol_sf"/>
</dbReference>
<sequence length="127" mass="14323">MDELLQGPDLTNTLIGVLLRFRQGPVAFMSDIKGMFHQVRVAKEDVNFLRFLCWPNGNINTELAEYRMLVHIFGAVSSPSCATFALLKTADDNQMDYPADVISTIRQNFYVDDCLKFVSTEEQAVAL</sequence>
<dbReference type="PANTHER" id="PTHR47331">
    <property type="entry name" value="PHD-TYPE DOMAIN-CONTAINING PROTEIN"/>
    <property type="match status" value="1"/>
</dbReference>
<dbReference type="AlphaFoldDB" id="A0ABD0MKH0"/>
<proteinExistence type="predicted"/>
<name>A0ABD0MKH0_CIRMR</name>
<organism evidence="1 2">
    <name type="scientific">Cirrhinus mrigala</name>
    <name type="common">Mrigala</name>
    <dbReference type="NCBI Taxonomy" id="683832"/>
    <lineage>
        <taxon>Eukaryota</taxon>
        <taxon>Metazoa</taxon>
        <taxon>Chordata</taxon>
        <taxon>Craniata</taxon>
        <taxon>Vertebrata</taxon>
        <taxon>Euteleostomi</taxon>
        <taxon>Actinopterygii</taxon>
        <taxon>Neopterygii</taxon>
        <taxon>Teleostei</taxon>
        <taxon>Ostariophysi</taxon>
        <taxon>Cypriniformes</taxon>
        <taxon>Cyprinidae</taxon>
        <taxon>Labeoninae</taxon>
        <taxon>Labeonini</taxon>
        <taxon>Cirrhinus</taxon>
    </lineage>
</organism>
<comment type="caution">
    <text evidence="1">The sequence shown here is derived from an EMBL/GenBank/DDBJ whole genome shotgun (WGS) entry which is preliminary data.</text>
</comment>
<accession>A0ABD0MKH0</accession>
<dbReference type="EMBL" id="JAMKFB020000292">
    <property type="protein sequence ID" value="KAL0150572.1"/>
    <property type="molecule type" value="Genomic_DNA"/>
</dbReference>
<protein>
    <recommendedName>
        <fullName evidence="3">Reverse transcriptase domain-containing protein</fullName>
    </recommendedName>
</protein>
<evidence type="ECO:0000313" key="1">
    <source>
        <dbReference type="EMBL" id="KAL0150572.1"/>
    </source>
</evidence>